<dbReference type="PANTHER" id="PTHR43214:SF43">
    <property type="entry name" value="TWO-COMPONENT RESPONSE REGULATOR"/>
    <property type="match status" value="1"/>
</dbReference>
<dbReference type="PROSITE" id="PS50110">
    <property type="entry name" value="RESPONSE_REGULATORY"/>
    <property type="match status" value="1"/>
</dbReference>
<dbReference type="PROSITE" id="PS50043">
    <property type="entry name" value="HTH_LUXR_2"/>
    <property type="match status" value="1"/>
</dbReference>
<evidence type="ECO:0000256" key="5">
    <source>
        <dbReference type="ARBA" id="ARBA00024867"/>
    </source>
</evidence>
<evidence type="ECO:0000313" key="10">
    <source>
        <dbReference type="EMBL" id="MCR6545309.1"/>
    </source>
</evidence>
<dbReference type="CDD" id="cd06170">
    <property type="entry name" value="LuxR_C_like"/>
    <property type="match status" value="1"/>
</dbReference>
<accession>A0ABT1Y368</accession>
<dbReference type="InterPro" id="IPR011006">
    <property type="entry name" value="CheY-like_superfamily"/>
</dbReference>
<evidence type="ECO:0000313" key="11">
    <source>
        <dbReference type="Proteomes" id="UP001524944"/>
    </source>
</evidence>
<proteinExistence type="predicted"/>
<keyword evidence="2" id="KW-0805">Transcription regulation</keyword>
<dbReference type="InterPro" id="IPR039420">
    <property type="entry name" value="WalR-like"/>
</dbReference>
<feature type="transmembrane region" description="Helical" evidence="7">
    <location>
        <begin position="206"/>
        <end position="230"/>
    </location>
</feature>
<dbReference type="SUPFAM" id="SSF52172">
    <property type="entry name" value="CheY-like"/>
    <property type="match status" value="1"/>
</dbReference>
<feature type="domain" description="HTH luxR-type" evidence="8">
    <location>
        <begin position="149"/>
        <end position="214"/>
    </location>
</feature>
<dbReference type="Gene3D" id="3.40.50.2300">
    <property type="match status" value="1"/>
</dbReference>
<dbReference type="InterPro" id="IPR016032">
    <property type="entry name" value="Sig_transdc_resp-reg_C-effctor"/>
</dbReference>
<protein>
    <recommendedName>
        <fullName evidence="1">Stage 0 sporulation protein A homolog</fullName>
    </recommendedName>
</protein>
<dbReference type="Proteomes" id="UP001524944">
    <property type="component" value="Unassembled WGS sequence"/>
</dbReference>
<sequence>MMVLSEKASSRQGLTAIFAQEDTFEMVGTFAIEEGLRRAIPIQPDVVLLDIEEQITPQQLEQLDKLSEACPCSMILSIVSEEQNEIISSLLAHGIDGCIPRGMMRGSLVKTIELVCRCGVLCLPGSIKSKVALNGFAPSAAGNISKKFVLDGNEVLTKREYEVLQLMAENLSNRQISETLFIGEATVKTHVSNILRKLKQNNRAQAVVYSYQAGLISALILFHGSLSAILKSFF</sequence>
<feature type="domain" description="Response regulatory" evidence="9">
    <location>
        <begin position="1"/>
        <end position="116"/>
    </location>
</feature>
<feature type="modified residue" description="4-aspartylphosphate" evidence="6">
    <location>
        <position position="50"/>
    </location>
</feature>
<evidence type="ECO:0000256" key="6">
    <source>
        <dbReference type="PROSITE-ProRule" id="PRU00169"/>
    </source>
</evidence>
<keyword evidence="7" id="KW-0472">Membrane</keyword>
<gene>
    <name evidence="10" type="ORF">NVS47_07230</name>
</gene>
<keyword evidence="7" id="KW-1133">Transmembrane helix</keyword>
<dbReference type="RefSeq" id="WP_257912974.1">
    <property type="nucleotide sequence ID" value="NZ_JANPWE010000003.1"/>
</dbReference>
<evidence type="ECO:0000256" key="1">
    <source>
        <dbReference type="ARBA" id="ARBA00018672"/>
    </source>
</evidence>
<dbReference type="Pfam" id="PF00196">
    <property type="entry name" value="GerE"/>
    <property type="match status" value="1"/>
</dbReference>
<keyword evidence="7" id="KW-0812">Transmembrane</keyword>
<dbReference type="InterPro" id="IPR000792">
    <property type="entry name" value="Tscrpt_reg_LuxR_C"/>
</dbReference>
<evidence type="ECO:0000259" key="8">
    <source>
        <dbReference type="PROSITE" id="PS50043"/>
    </source>
</evidence>
<keyword evidence="11" id="KW-1185">Reference proteome</keyword>
<evidence type="ECO:0000259" key="9">
    <source>
        <dbReference type="PROSITE" id="PS50110"/>
    </source>
</evidence>
<dbReference type="PRINTS" id="PR00038">
    <property type="entry name" value="HTHLUXR"/>
</dbReference>
<dbReference type="PANTHER" id="PTHR43214">
    <property type="entry name" value="TWO-COMPONENT RESPONSE REGULATOR"/>
    <property type="match status" value="1"/>
</dbReference>
<organism evidence="10 11">
    <name type="scientific">Dehalobacterium formicoaceticum</name>
    <dbReference type="NCBI Taxonomy" id="51515"/>
    <lineage>
        <taxon>Bacteria</taxon>
        <taxon>Bacillati</taxon>
        <taxon>Bacillota</taxon>
        <taxon>Clostridia</taxon>
        <taxon>Eubacteriales</taxon>
        <taxon>Peptococcaceae</taxon>
        <taxon>Dehalobacterium</taxon>
    </lineage>
</organism>
<dbReference type="SMART" id="SM00421">
    <property type="entry name" value="HTH_LUXR"/>
    <property type="match status" value="1"/>
</dbReference>
<evidence type="ECO:0000256" key="3">
    <source>
        <dbReference type="ARBA" id="ARBA00023125"/>
    </source>
</evidence>
<evidence type="ECO:0000256" key="7">
    <source>
        <dbReference type="SAM" id="Phobius"/>
    </source>
</evidence>
<keyword evidence="3" id="KW-0238">DNA-binding</keyword>
<reference evidence="10 11" key="1">
    <citation type="submission" date="2022-08" db="EMBL/GenBank/DDBJ databases">
        <title>Proteogenomics of the novel Dehalobacterium formicoaceticum strain EZ94 highlights a key role of methyltransferases during anaerobic dichloromethane degradation.</title>
        <authorList>
            <person name="Wasmund K."/>
        </authorList>
    </citation>
    <scope>NUCLEOTIDE SEQUENCE [LARGE SCALE GENOMIC DNA]</scope>
    <source>
        <strain evidence="10 11">EZ94</strain>
    </source>
</reference>
<dbReference type="EMBL" id="JANPWE010000003">
    <property type="protein sequence ID" value="MCR6545309.1"/>
    <property type="molecule type" value="Genomic_DNA"/>
</dbReference>
<dbReference type="SUPFAM" id="SSF46894">
    <property type="entry name" value="C-terminal effector domain of the bipartite response regulators"/>
    <property type="match status" value="1"/>
</dbReference>
<name>A0ABT1Y368_9FIRM</name>
<keyword evidence="6" id="KW-0597">Phosphoprotein</keyword>
<comment type="caution">
    <text evidence="10">The sequence shown here is derived from an EMBL/GenBank/DDBJ whole genome shotgun (WGS) entry which is preliminary data.</text>
</comment>
<evidence type="ECO:0000256" key="4">
    <source>
        <dbReference type="ARBA" id="ARBA00023163"/>
    </source>
</evidence>
<keyword evidence="4" id="KW-0804">Transcription</keyword>
<dbReference type="InterPro" id="IPR001789">
    <property type="entry name" value="Sig_transdc_resp-reg_receiver"/>
</dbReference>
<comment type="function">
    <text evidence="5">May play the central regulatory role in sporulation. It may be an element of the effector pathway responsible for the activation of sporulation genes in response to nutritional stress. Spo0A may act in concert with spo0H (a sigma factor) to control the expression of some genes that are critical to the sporulation process.</text>
</comment>
<evidence type="ECO:0000256" key="2">
    <source>
        <dbReference type="ARBA" id="ARBA00023015"/>
    </source>
</evidence>